<dbReference type="PROSITE" id="PS50943">
    <property type="entry name" value="HTH_CROC1"/>
    <property type="match status" value="1"/>
</dbReference>
<dbReference type="HOGENOM" id="CLU_982427_0_0_11"/>
<evidence type="ECO:0000256" key="1">
    <source>
        <dbReference type="SAM" id="MobiDB-lite"/>
    </source>
</evidence>
<dbReference type="Pfam" id="PF01381">
    <property type="entry name" value="HTH_3"/>
    <property type="match status" value="1"/>
</dbReference>
<dbReference type="InterPro" id="IPR010982">
    <property type="entry name" value="Lambda_DNA-bd_dom_sf"/>
</dbReference>
<gene>
    <name evidence="3" type="ordered locus">Caci_7511</name>
</gene>
<dbReference type="KEGG" id="cai:Caci_7511"/>
<feature type="region of interest" description="Disordered" evidence="1">
    <location>
        <begin position="263"/>
        <end position="283"/>
    </location>
</feature>
<name>C7QB45_CATAD</name>
<dbReference type="STRING" id="479433.Caci_7511"/>
<dbReference type="GO" id="GO:0003677">
    <property type="term" value="F:DNA binding"/>
    <property type="evidence" value="ECO:0007669"/>
    <property type="project" value="InterPro"/>
</dbReference>
<accession>C7QB45</accession>
<dbReference type="SUPFAM" id="SSF47413">
    <property type="entry name" value="lambda repressor-like DNA-binding domains"/>
    <property type="match status" value="1"/>
</dbReference>
<dbReference type="eggNOG" id="COG1396">
    <property type="taxonomic scope" value="Bacteria"/>
</dbReference>
<proteinExistence type="predicted"/>
<dbReference type="InParanoid" id="C7QB45"/>
<reference evidence="3 4" key="1">
    <citation type="journal article" date="2009" name="Stand. Genomic Sci.">
        <title>Complete genome sequence of Catenulispora acidiphila type strain (ID 139908).</title>
        <authorList>
            <person name="Copeland A."/>
            <person name="Lapidus A."/>
            <person name="Glavina Del Rio T."/>
            <person name="Nolan M."/>
            <person name="Lucas S."/>
            <person name="Chen F."/>
            <person name="Tice H."/>
            <person name="Cheng J.F."/>
            <person name="Bruce D."/>
            <person name="Goodwin L."/>
            <person name="Pitluck S."/>
            <person name="Mikhailova N."/>
            <person name="Pati A."/>
            <person name="Ivanova N."/>
            <person name="Mavromatis K."/>
            <person name="Chen A."/>
            <person name="Palaniappan K."/>
            <person name="Chain P."/>
            <person name="Land M."/>
            <person name="Hauser L."/>
            <person name="Chang Y.J."/>
            <person name="Jeffries C.D."/>
            <person name="Chertkov O."/>
            <person name="Brettin T."/>
            <person name="Detter J.C."/>
            <person name="Han C."/>
            <person name="Ali Z."/>
            <person name="Tindall B.J."/>
            <person name="Goker M."/>
            <person name="Bristow J."/>
            <person name="Eisen J.A."/>
            <person name="Markowitz V."/>
            <person name="Hugenholtz P."/>
            <person name="Kyrpides N.C."/>
            <person name="Klenk H.P."/>
        </authorList>
    </citation>
    <scope>NUCLEOTIDE SEQUENCE [LARGE SCALE GENOMIC DNA]</scope>
    <source>
        <strain evidence="4">DSM 44928 / JCM 14897 / NBRC 102108 / NRRL B-24433 / ID139908</strain>
    </source>
</reference>
<sequence length="283" mass="30086">MEDGEGHAGGFAEAIRAWRERRGWTQEELSHASGLSTRAIRSLERGRTLKPRRTTVQMLADALQVPRARLMGTVRRAVGDADAEADGTLGNVATGSVEGDAVATVSAEARSIHAGAWVPRELPPDLGHRTLDVREVVAELVAGPTEPYRAAMVRVDGSDVAIRAAHHASAKFSDGQLYARLDGTPPVAPAAVLRRFLRSLDAPQRPSDATVDELAAAFRSALAGRRMLVVLDGARSEAQILPLIPAEARCALLVAFVTEGRPVARPPSPVPSYRATPGVARPT</sequence>
<evidence type="ECO:0000259" key="2">
    <source>
        <dbReference type="PROSITE" id="PS50943"/>
    </source>
</evidence>
<dbReference type="Proteomes" id="UP000000851">
    <property type="component" value="Chromosome"/>
</dbReference>
<dbReference type="InterPro" id="IPR001387">
    <property type="entry name" value="Cro/C1-type_HTH"/>
</dbReference>
<dbReference type="Gene3D" id="3.40.50.300">
    <property type="entry name" value="P-loop containing nucleotide triphosphate hydrolases"/>
    <property type="match status" value="1"/>
</dbReference>
<protein>
    <submittedName>
        <fullName evidence="3">Transcriptional regulator, XRE family</fullName>
    </submittedName>
</protein>
<feature type="domain" description="HTH cro/C1-type" evidence="2">
    <location>
        <begin position="15"/>
        <end position="70"/>
    </location>
</feature>
<dbReference type="Gene3D" id="1.10.260.40">
    <property type="entry name" value="lambda repressor-like DNA-binding domains"/>
    <property type="match status" value="1"/>
</dbReference>
<dbReference type="CDD" id="cd00093">
    <property type="entry name" value="HTH_XRE"/>
    <property type="match status" value="1"/>
</dbReference>
<evidence type="ECO:0000313" key="4">
    <source>
        <dbReference type="Proteomes" id="UP000000851"/>
    </source>
</evidence>
<evidence type="ECO:0000313" key="3">
    <source>
        <dbReference type="EMBL" id="ACU76336.1"/>
    </source>
</evidence>
<organism evidence="3 4">
    <name type="scientific">Catenulispora acidiphila (strain DSM 44928 / JCM 14897 / NBRC 102108 / NRRL B-24433 / ID139908)</name>
    <dbReference type="NCBI Taxonomy" id="479433"/>
    <lineage>
        <taxon>Bacteria</taxon>
        <taxon>Bacillati</taxon>
        <taxon>Actinomycetota</taxon>
        <taxon>Actinomycetes</taxon>
        <taxon>Catenulisporales</taxon>
        <taxon>Catenulisporaceae</taxon>
        <taxon>Catenulispora</taxon>
    </lineage>
</organism>
<dbReference type="AlphaFoldDB" id="C7QB45"/>
<dbReference type="SMART" id="SM00530">
    <property type="entry name" value="HTH_XRE"/>
    <property type="match status" value="1"/>
</dbReference>
<dbReference type="EMBL" id="CP001700">
    <property type="protein sequence ID" value="ACU76336.1"/>
    <property type="molecule type" value="Genomic_DNA"/>
</dbReference>
<dbReference type="RefSeq" id="WP_015796061.1">
    <property type="nucleotide sequence ID" value="NC_013131.1"/>
</dbReference>
<dbReference type="InterPro" id="IPR027417">
    <property type="entry name" value="P-loop_NTPase"/>
</dbReference>
<keyword evidence="4" id="KW-1185">Reference proteome</keyword>